<sequence>MSSVSSTNAVSSAGSSPHDLGSDSGSAFSRFSPAGNDIIANIPENRDHEVNSRSQSPDPSTASPEQRHIPASERDNEDALSSVSQTTAVLTTSRLDVGTRVQARAREIEEELSRFCLDAGNRIPVNARHFIMARVFELVELCSDLRANAASERGAVLALKDQLTETRRENTVLHQRAILAESRSCLLPSGPAADDAVPAAFLPAPPGRPVALPPTSAPGLPGQPAPRTYAAALSSGLEPPGQSSRTLPGGTSAPTLPPGLHEHVAFVTPLAPTTTPARDTLLLIKANIDPVEKDIRDVMLRHTRYGITVFSHTLQTLQNMKRAIEENAVTCHAFSMRIPNKRNPHVRFSGVDPDVPPDDFVARLAERNPQLGLDVNTCKVKTSLRERSGTQAIIVEVDPQAFPRILQHPRLSVGWTSIRAVEDLHVATCTFCAQYGHGRSSCPLRHDATREVCTRCGTEGHLGTDCAVRMGDPAVTCAECRREGLEATGHPTGHPQCPLLVDRVCRLRARTNYGGT</sequence>
<evidence type="ECO:0000256" key="1">
    <source>
        <dbReference type="PROSITE-ProRule" id="PRU00047"/>
    </source>
</evidence>
<reference evidence="4" key="2">
    <citation type="submission" date="2021-09" db="EMBL/GenBank/DDBJ databases">
        <authorList>
            <person name="Jia N."/>
            <person name="Wang J."/>
            <person name="Shi W."/>
            <person name="Du L."/>
            <person name="Sun Y."/>
            <person name="Zhan W."/>
            <person name="Jiang J."/>
            <person name="Wang Q."/>
            <person name="Zhang B."/>
            <person name="Ji P."/>
            <person name="Sakyi L.B."/>
            <person name="Cui X."/>
            <person name="Yuan T."/>
            <person name="Jiang B."/>
            <person name="Yang W."/>
            <person name="Lam T.T.-Y."/>
            <person name="Chang Q."/>
            <person name="Ding S."/>
            <person name="Wang X."/>
            <person name="Zhu J."/>
            <person name="Ruan X."/>
            <person name="Zhao L."/>
            <person name="Wei J."/>
            <person name="Que T."/>
            <person name="Du C."/>
            <person name="Cheng J."/>
            <person name="Dai P."/>
            <person name="Han X."/>
            <person name="Huang E."/>
            <person name="Gao Y."/>
            <person name="Liu J."/>
            <person name="Shao H."/>
            <person name="Ye R."/>
            <person name="Li L."/>
            <person name="Wei W."/>
            <person name="Wang X."/>
            <person name="Wang C."/>
            <person name="Huo Q."/>
            <person name="Li W."/>
            <person name="Guo W."/>
            <person name="Chen H."/>
            <person name="Chen S."/>
            <person name="Zhou L."/>
            <person name="Zhou L."/>
            <person name="Ni X."/>
            <person name="Tian J."/>
            <person name="Zhou Y."/>
            <person name="Sheng Y."/>
            <person name="Liu T."/>
            <person name="Pan Y."/>
            <person name="Xia L."/>
            <person name="Li J."/>
            <person name="Zhao F."/>
            <person name="Cao W."/>
        </authorList>
    </citation>
    <scope>NUCLEOTIDE SEQUENCE</scope>
    <source>
        <strain evidence="4">Rsan-2018</strain>
        <tissue evidence="4">Larvae</tissue>
    </source>
</reference>
<gene>
    <name evidence="4" type="ORF">HPB52_023728</name>
</gene>
<dbReference type="EMBL" id="JABSTV010001249">
    <property type="protein sequence ID" value="KAH7963855.1"/>
    <property type="molecule type" value="Genomic_DNA"/>
</dbReference>
<organism evidence="4 5">
    <name type="scientific">Rhipicephalus sanguineus</name>
    <name type="common">Brown dog tick</name>
    <name type="synonym">Ixodes sanguineus</name>
    <dbReference type="NCBI Taxonomy" id="34632"/>
    <lineage>
        <taxon>Eukaryota</taxon>
        <taxon>Metazoa</taxon>
        <taxon>Ecdysozoa</taxon>
        <taxon>Arthropoda</taxon>
        <taxon>Chelicerata</taxon>
        <taxon>Arachnida</taxon>
        <taxon>Acari</taxon>
        <taxon>Parasitiformes</taxon>
        <taxon>Ixodida</taxon>
        <taxon>Ixodoidea</taxon>
        <taxon>Ixodidae</taxon>
        <taxon>Rhipicephalinae</taxon>
        <taxon>Rhipicephalus</taxon>
        <taxon>Rhipicephalus</taxon>
    </lineage>
</organism>
<feature type="compositionally biased region" description="Low complexity" evidence="2">
    <location>
        <begin position="1"/>
        <end position="16"/>
    </location>
</feature>
<feature type="domain" description="CCHC-type" evidence="3">
    <location>
        <begin position="453"/>
        <end position="466"/>
    </location>
</feature>
<evidence type="ECO:0000256" key="2">
    <source>
        <dbReference type="SAM" id="MobiDB-lite"/>
    </source>
</evidence>
<dbReference type="SMART" id="SM00343">
    <property type="entry name" value="ZnF_C2HC"/>
    <property type="match status" value="2"/>
</dbReference>
<dbReference type="AlphaFoldDB" id="A0A9D4T0I6"/>
<dbReference type="Gene3D" id="4.10.60.10">
    <property type="entry name" value="Zinc finger, CCHC-type"/>
    <property type="match status" value="1"/>
</dbReference>
<feature type="region of interest" description="Disordered" evidence="2">
    <location>
        <begin position="208"/>
        <end position="227"/>
    </location>
</feature>
<feature type="compositionally biased region" description="Pro residues" evidence="2">
    <location>
        <begin position="208"/>
        <end position="224"/>
    </location>
</feature>
<evidence type="ECO:0000313" key="5">
    <source>
        <dbReference type="Proteomes" id="UP000821837"/>
    </source>
</evidence>
<reference evidence="4" key="1">
    <citation type="journal article" date="2020" name="Cell">
        <title>Large-Scale Comparative Analyses of Tick Genomes Elucidate Their Genetic Diversity and Vector Capacities.</title>
        <authorList>
            <consortium name="Tick Genome and Microbiome Consortium (TIGMIC)"/>
            <person name="Jia N."/>
            <person name="Wang J."/>
            <person name="Shi W."/>
            <person name="Du L."/>
            <person name="Sun Y."/>
            <person name="Zhan W."/>
            <person name="Jiang J.F."/>
            <person name="Wang Q."/>
            <person name="Zhang B."/>
            <person name="Ji P."/>
            <person name="Bell-Sakyi L."/>
            <person name="Cui X.M."/>
            <person name="Yuan T.T."/>
            <person name="Jiang B.G."/>
            <person name="Yang W.F."/>
            <person name="Lam T.T."/>
            <person name="Chang Q.C."/>
            <person name="Ding S.J."/>
            <person name="Wang X.J."/>
            <person name="Zhu J.G."/>
            <person name="Ruan X.D."/>
            <person name="Zhao L."/>
            <person name="Wei J.T."/>
            <person name="Ye R.Z."/>
            <person name="Que T.C."/>
            <person name="Du C.H."/>
            <person name="Zhou Y.H."/>
            <person name="Cheng J.X."/>
            <person name="Dai P.F."/>
            <person name="Guo W.B."/>
            <person name="Han X.H."/>
            <person name="Huang E.J."/>
            <person name="Li L.F."/>
            <person name="Wei W."/>
            <person name="Gao Y.C."/>
            <person name="Liu J.Z."/>
            <person name="Shao H.Z."/>
            <person name="Wang X."/>
            <person name="Wang C.C."/>
            <person name="Yang T.C."/>
            <person name="Huo Q.B."/>
            <person name="Li W."/>
            <person name="Chen H.Y."/>
            <person name="Chen S.E."/>
            <person name="Zhou L.G."/>
            <person name="Ni X.B."/>
            <person name="Tian J.H."/>
            <person name="Sheng Y."/>
            <person name="Liu T."/>
            <person name="Pan Y.S."/>
            <person name="Xia L.Y."/>
            <person name="Li J."/>
            <person name="Zhao F."/>
            <person name="Cao W.C."/>
        </authorList>
    </citation>
    <scope>NUCLEOTIDE SEQUENCE</scope>
    <source>
        <strain evidence="4">Rsan-2018</strain>
    </source>
</reference>
<dbReference type="InterPro" id="IPR001878">
    <property type="entry name" value="Znf_CCHC"/>
</dbReference>
<feature type="region of interest" description="Disordered" evidence="2">
    <location>
        <begin position="233"/>
        <end position="256"/>
    </location>
</feature>
<dbReference type="SUPFAM" id="SSF57756">
    <property type="entry name" value="Retrovirus zinc finger-like domains"/>
    <property type="match status" value="1"/>
</dbReference>
<proteinExistence type="predicted"/>
<evidence type="ECO:0000259" key="3">
    <source>
        <dbReference type="PROSITE" id="PS50158"/>
    </source>
</evidence>
<feature type="region of interest" description="Disordered" evidence="2">
    <location>
        <begin position="1"/>
        <end position="85"/>
    </location>
</feature>
<name>A0A9D4T0I6_RHISA</name>
<protein>
    <recommendedName>
        <fullName evidence="3">CCHC-type domain-containing protein</fullName>
    </recommendedName>
</protein>
<accession>A0A9D4T0I6</accession>
<dbReference type="PROSITE" id="PS50158">
    <property type="entry name" value="ZF_CCHC"/>
    <property type="match status" value="1"/>
</dbReference>
<evidence type="ECO:0000313" key="4">
    <source>
        <dbReference type="EMBL" id="KAH7963855.1"/>
    </source>
</evidence>
<dbReference type="GO" id="GO:0003676">
    <property type="term" value="F:nucleic acid binding"/>
    <property type="evidence" value="ECO:0007669"/>
    <property type="project" value="InterPro"/>
</dbReference>
<comment type="caution">
    <text evidence="4">The sequence shown here is derived from an EMBL/GenBank/DDBJ whole genome shotgun (WGS) entry which is preliminary data.</text>
</comment>
<dbReference type="InterPro" id="IPR036875">
    <property type="entry name" value="Znf_CCHC_sf"/>
</dbReference>
<keyword evidence="1" id="KW-0479">Metal-binding</keyword>
<dbReference type="VEuPathDB" id="VectorBase:RSAN_055797"/>
<keyword evidence="5" id="KW-1185">Reference proteome</keyword>
<dbReference type="GO" id="GO:0008270">
    <property type="term" value="F:zinc ion binding"/>
    <property type="evidence" value="ECO:0007669"/>
    <property type="project" value="UniProtKB-KW"/>
</dbReference>
<keyword evidence="1" id="KW-0862">Zinc</keyword>
<keyword evidence="1" id="KW-0863">Zinc-finger</keyword>
<feature type="compositionally biased region" description="Polar residues" evidence="2">
    <location>
        <begin position="52"/>
        <end position="64"/>
    </location>
</feature>
<dbReference type="Proteomes" id="UP000821837">
    <property type="component" value="Chromosome 3"/>
</dbReference>
<feature type="compositionally biased region" description="Basic and acidic residues" evidence="2">
    <location>
        <begin position="65"/>
        <end position="74"/>
    </location>
</feature>